<evidence type="ECO:0000313" key="1">
    <source>
        <dbReference type="EMBL" id="CAA2629196.1"/>
    </source>
</evidence>
<proteinExistence type="predicted"/>
<dbReference type="Proteomes" id="UP001189122">
    <property type="component" value="Unassembled WGS sequence"/>
</dbReference>
<evidence type="ECO:0000313" key="2">
    <source>
        <dbReference type="Proteomes" id="UP001189122"/>
    </source>
</evidence>
<reference evidence="1 2" key="1">
    <citation type="submission" date="2019-12" db="EMBL/GenBank/DDBJ databases">
        <authorList>
            <person name="Scholz U."/>
            <person name="Mascher M."/>
            <person name="Fiebig A."/>
        </authorList>
    </citation>
    <scope>NUCLEOTIDE SEQUENCE</scope>
</reference>
<dbReference type="EMBL" id="CACRZD030000011">
    <property type="protein sequence ID" value="CAA6668440.1"/>
    <property type="molecule type" value="Genomic_DNA"/>
</dbReference>
<accession>A0A7I8JE61</accession>
<sequence>MRNQKRAPPHLAATLQDAKISFVRNLSGVSYHSPNMRD</sequence>
<dbReference type="AlphaFoldDB" id="A0A7I8JE61"/>
<name>A0A7I8JE61_SPIIN</name>
<protein>
    <submittedName>
        <fullName evidence="1">Uncharacterized protein</fullName>
    </submittedName>
</protein>
<keyword evidence="2" id="KW-1185">Reference proteome</keyword>
<organism evidence="1">
    <name type="scientific">Spirodela intermedia</name>
    <name type="common">Intermediate duckweed</name>
    <dbReference type="NCBI Taxonomy" id="51605"/>
    <lineage>
        <taxon>Eukaryota</taxon>
        <taxon>Viridiplantae</taxon>
        <taxon>Streptophyta</taxon>
        <taxon>Embryophyta</taxon>
        <taxon>Tracheophyta</taxon>
        <taxon>Spermatophyta</taxon>
        <taxon>Magnoliopsida</taxon>
        <taxon>Liliopsida</taxon>
        <taxon>Araceae</taxon>
        <taxon>Lemnoideae</taxon>
        <taxon>Spirodela</taxon>
    </lineage>
</organism>
<gene>
    <name evidence="1" type="ORF">SI7747_11014834</name>
</gene>
<dbReference type="EMBL" id="LR743598">
    <property type="protein sequence ID" value="CAA2629196.1"/>
    <property type="molecule type" value="Genomic_DNA"/>
</dbReference>